<feature type="signal peptide" evidence="1">
    <location>
        <begin position="1"/>
        <end position="19"/>
    </location>
</feature>
<dbReference type="Gene3D" id="3.60.21.10">
    <property type="match status" value="1"/>
</dbReference>
<dbReference type="InterPro" id="IPR002372">
    <property type="entry name" value="PQQ_rpt_dom"/>
</dbReference>
<organism evidence="4">
    <name type="scientific">Ignavibacterium album</name>
    <dbReference type="NCBI Taxonomy" id="591197"/>
    <lineage>
        <taxon>Bacteria</taxon>
        <taxon>Pseudomonadati</taxon>
        <taxon>Ignavibacteriota</taxon>
        <taxon>Ignavibacteria</taxon>
        <taxon>Ignavibacteriales</taxon>
        <taxon>Ignavibacteriaceae</taxon>
        <taxon>Ignavibacterium</taxon>
    </lineage>
</organism>
<gene>
    <name evidence="4" type="ORF">ENS31_09875</name>
</gene>
<dbReference type="InterPro" id="IPR004843">
    <property type="entry name" value="Calcineurin-like_PHP"/>
</dbReference>
<evidence type="ECO:0000259" key="3">
    <source>
        <dbReference type="Pfam" id="PF13360"/>
    </source>
</evidence>
<dbReference type="Pfam" id="PF13360">
    <property type="entry name" value="PQQ_2"/>
    <property type="match status" value="2"/>
</dbReference>
<dbReference type="SMART" id="SM00564">
    <property type="entry name" value="PQQ"/>
    <property type="match status" value="6"/>
</dbReference>
<dbReference type="InterPro" id="IPR015943">
    <property type="entry name" value="WD40/YVTN_repeat-like_dom_sf"/>
</dbReference>
<reference evidence="4" key="1">
    <citation type="journal article" date="2020" name="mSystems">
        <title>Genome- and Community-Level Interaction Insights into Carbon Utilization and Element Cycling Functions of Hydrothermarchaeota in Hydrothermal Sediment.</title>
        <authorList>
            <person name="Zhou Z."/>
            <person name="Liu Y."/>
            <person name="Xu W."/>
            <person name="Pan J."/>
            <person name="Luo Z.H."/>
            <person name="Li M."/>
        </authorList>
    </citation>
    <scope>NUCLEOTIDE SEQUENCE [LARGE SCALE GENOMIC DNA]</scope>
    <source>
        <strain evidence="4">SpSt-479</strain>
    </source>
</reference>
<dbReference type="EMBL" id="DSUJ01000008">
    <property type="protein sequence ID" value="HFI91818.1"/>
    <property type="molecule type" value="Genomic_DNA"/>
</dbReference>
<dbReference type="PANTHER" id="PTHR34512">
    <property type="entry name" value="CELL SURFACE PROTEIN"/>
    <property type="match status" value="1"/>
</dbReference>
<evidence type="ECO:0000256" key="1">
    <source>
        <dbReference type="SAM" id="SignalP"/>
    </source>
</evidence>
<dbReference type="InterPro" id="IPR029052">
    <property type="entry name" value="Metallo-depent_PP-like"/>
</dbReference>
<evidence type="ECO:0000313" key="4">
    <source>
        <dbReference type="EMBL" id="HFI91818.1"/>
    </source>
</evidence>
<dbReference type="Pfam" id="PF00149">
    <property type="entry name" value="Metallophos"/>
    <property type="match status" value="1"/>
</dbReference>
<dbReference type="SUPFAM" id="SSF50998">
    <property type="entry name" value="Quinoprotein alcohol dehydrogenase-like"/>
    <property type="match status" value="1"/>
</dbReference>
<dbReference type="Gene3D" id="2.130.10.10">
    <property type="entry name" value="YVTN repeat-like/Quinoprotein amine dehydrogenase"/>
    <property type="match status" value="1"/>
</dbReference>
<feature type="domain" description="Pyrrolo-quinoline quinone repeat" evidence="3">
    <location>
        <begin position="549"/>
        <end position="597"/>
    </location>
</feature>
<dbReference type="GO" id="GO:0016787">
    <property type="term" value="F:hydrolase activity"/>
    <property type="evidence" value="ECO:0007669"/>
    <property type="project" value="InterPro"/>
</dbReference>
<keyword evidence="1" id="KW-0732">Signal</keyword>
<feature type="domain" description="Calcineurin-like phosphoesterase" evidence="2">
    <location>
        <begin position="20"/>
        <end position="196"/>
    </location>
</feature>
<dbReference type="InterPro" id="IPR018391">
    <property type="entry name" value="PQQ_b-propeller_rpt"/>
</dbReference>
<comment type="caution">
    <text evidence="4">The sequence shown here is derived from an EMBL/GenBank/DDBJ whole genome shotgun (WGS) entry which is preliminary data.</text>
</comment>
<evidence type="ECO:0000259" key="2">
    <source>
        <dbReference type="Pfam" id="PF00149"/>
    </source>
</evidence>
<dbReference type="AlphaFoldDB" id="A0A7V3E7Y1"/>
<name>A0A7V3E7Y1_9BACT</name>
<dbReference type="SUPFAM" id="SSF56300">
    <property type="entry name" value="Metallo-dependent phosphatases"/>
    <property type="match status" value="1"/>
</dbReference>
<accession>A0A7V3E7Y1</accession>
<protein>
    <submittedName>
        <fullName evidence="4">Metallophosphoesterase</fullName>
    </submittedName>
</protein>
<sequence length="610" mass="69243">MKKFFVLVLLLFTSLYSQQFRFAWLTDIHIGYPTAEEDLITSVNDINSIDDIDFIIVSGDITATGTLQELSKAKSILDKLKKPYYIIPGNHDTKWSESGCTDFIKLWGNDRFTFEYKNYLFVGLHQGPRMRMADGHFAPEDLRWFDSLFKTKSDSIKQLIFITHYPLDESIANWYEMTDRLKSLNTKLVLCGHGHQNKPVLFEGIKGVMGRSNLSSNNDNGAYNIVEFQDDSVFFFEKNNSNDKKYLWHSLSLSEKNILPEKVNRPDYSINSSYPNIKIKWQFNTGFTIGSSAVVSNEKVYVGDASGKFYCFNVDDGSVNWAFISNNAIYSTPAVEKNYVVFGSADSTVYCLNSENGKLNWKFKTNAAVVASPIIKNETVYIGSSDRQFLAIDLHSGKLKWSFDQLNGFVETRPTIYENKIIFGAWDEYLYCLDANNGKLFWKWKGDKTGIFYSPAVCTPVVSNDIVFIVAPDRKMTAIDINSGNEIWKTDKYQVRETIGISEQGDKIFIRTMNDTILALIASKELSKPLWITNCGFGYDISSAQIIEKDGVIFYPTKNGVIYALDSSNGKILWKHKISNGFVNTLTVIDKNHIITTDFDGNVTCLIAEN</sequence>
<feature type="domain" description="Pyrrolo-quinoline quinone repeat" evidence="3">
    <location>
        <begin position="333"/>
        <end position="520"/>
    </location>
</feature>
<dbReference type="PANTHER" id="PTHR34512:SF30">
    <property type="entry name" value="OUTER MEMBRANE PROTEIN ASSEMBLY FACTOR BAMB"/>
    <property type="match status" value="1"/>
</dbReference>
<feature type="chain" id="PRO_5030874068" evidence="1">
    <location>
        <begin position="20"/>
        <end position="610"/>
    </location>
</feature>
<proteinExistence type="predicted"/>
<dbReference type="InterPro" id="IPR011047">
    <property type="entry name" value="Quinoprotein_ADH-like_sf"/>
</dbReference>